<feature type="region of interest" description="Disordered" evidence="1">
    <location>
        <begin position="239"/>
        <end position="262"/>
    </location>
</feature>
<evidence type="ECO:0000313" key="2">
    <source>
        <dbReference type="EMBL" id="AFU90083.1"/>
    </source>
</evidence>
<keyword evidence="3" id="KW-1185">Reference proteome</keyword>
<dbReference type="EMBL" id="JX453331">
    <property type="protein sequence ID" value="AFU90083.1"/>
    <property type="molecule type" value="Genomic_DNA"/>
</dbReference>
<dbReference type="RefSeq" id="YP_006908723.1">
    <property type="nucleotide sequence ID" value="NC_018874.1"/>
</dbReference>
<sequence>MVFGKIWEFLARIEEHFFTAQTDWISLTNAFFRHKIQGRSAERGSHQERSRLWQAVFTASEWEGEDWEIIEREQTELYDEYSESISTVRTMLKELDYTDEQVNGLVATLITNPEATTPERQEAFVQNWFALTRQLPGMTDEGINSDKQGLAVQSAYDSLKTQIKIEVMRWLPTPSTKELRNYLIDLTSYNDKGKTDFNMLSVCGVLENTVDDYLVPNSVYAGDNSKSIYQEIDEVQKEKESRYGKMPAKLPTKPKLKPVPCV</sequence>
<proteinExistence type="predicted"/>
<evidence type="ECO:0000313" key="3">
    <source>
        <dbReference type="Proteomes" id="UP000029777"/>
    </source>
</evidence>
<reference evidence="2 3" key="1">
    <citation type="submission" date="2012-08" db="EMBL/GenBank/DDBJ databases">
        <title>Abalone herpesvirus genome reveals unexpected ancestry.</title>
        <authorList>
            <person name="Savin K.W."/>
            <person name="Fegan M."/>
            <person name="Powney R."/>
            <person name="Savage D."/>
            <person name="Wong F."/>
            <person name="Sawbridge T."/>
            <person name="Helsham J."/>
            <person name="Vardy M."/>
            <person name="Cogan N."/>
            <person name="Mohammad I."/>
            <person name="Cocks B.G."/>
            <person name="Warner S."/>
        </authorList>
    </citation>
    <scope>NUCLEOTIDE SEQUENCE [LARGE SCALE GENOMIC DNA]</scope>
    <source>
        <strain evidence="3">Isolate Abalone/Australia/Victoria/2009</strain>
    </source>
</reference>
<organism evidence="2 3">
    <name type="scientific">Abalone herpesvirus (isolate Abalone/Australia/Victoria/2009)</name>
    <name type="common">AbHV</name>
    <dbReference type="NCBI Taxonomy" id="1241371"/>
    <lineage>
        <taxon>Viruses</taxon>
        <taxon>Duplodnaviria</taxon>
        <taxon>Heunggongvirae</taxon>
        <taxon>Peploviricota</taxon>
        <taxon>Herviviricetes</taxon>
        <taxon>Herpesvirales</taxon>
        <taxon>Malacoherpesviridae</taxon>
        <taxon>Aurivirus</taxon>
        <taxon>Aurivirus haliotidmalaco1</taxon>
    </lineage>
</organism>
<name>K4JYI7_ABHV</name>
<dbReference type="GeneID" id="13853692"/>
<accession>K4JYI7</accession>
<protein>
    <submittedName>
        <fullName evidence="2">Uncharacterized protein</fullName>
    </submittedName>
</protein>
<evidence type="ECO:0000256" key="1">
    <source>
        <dbReference type="SAM" id="MobiDB-lite"/>
    </source>
</evidence>
<feature type="compositionally biased region" description="Low complexity" evidence="1">
    <location>
        <begin position="245"/>
        <end position="262"/>
    </location>
</feature>
<dbReference type="KEGG" id="vg:13853692"/>
<dbReference type="Proteomes" id="UP000029777">
    <property type="component" value="Segment"/>
</dbReference>
<organismHost>
    <name type="scientific">Haliotidae</name>
    <name type="common">abalones</name>
    <dbReference type="NCBI Taxonomy" id="6451"/>
</organismHost>
<gene>
    <name evidence="2" type="ORF">AbHV_ORF71</name>
</gene>